<comment type="caution">
    <text evidence="1">The sequence shown here is derived from an EMBL/GenBank/DDBJ whole genome shotgun (WGS) entry which is preliminary data.</text>
</comment>
<reference evidence="1 2" key="1">
    <citation type="submission" date="2020-03" db="EMBL/GenBank/DDBJ databases">
        <title>Draft Genome Sequence of Cudoniella acicularis.</title>
        <authorList>
            <person name="Buettner E."/>
            <person name="Kellner H."/>
        </authorList>
    </citation>
    <scope>NUCLEOTIDE SEQUENCE [LARGE SCALE GENOMIC DNA]</scope>
    <source>
        <strain evidence="1 2">DSM 108380</strain>
    </source>
</reference>
<evidence type="ECO:0000313" key="1">
    <source>
        <dbReference type="EMBL" id="KAF4625504.1"/>
    </source>
</evidence>
<accession>A0A8H4R8D3</accession>
<gene>
    <name evidence="1" type="ORF">G7Y89_g12668</name>
</gene>
<protein>
    <submittedName>
        <fullName evidence="1">Uncharacterized protein</fullName>
    </submittedName>
</protein>
<organism evidence="1 2">
    <name type="scientific">Cudoniella acicularis</name>
    <dbReference type="NCBI Taxonomy" id="354080"/>
    <lineage>
        <taxon>Eukaryota</taxon>
        <taxon>Fungi</taxon>
        <taxon>Dikarya</taxon>
        <taxon>Ascomycota</taxon>
        <taxon>Pezizomycotina</taxon>
        <taxon>Leotiomycetes</taxon>
        <taxon>Helotiales</taxon>
        <taxon>Tricladiaceae</taxon>
        <taxon>Cudoniella</taxon>
    </lineage>
</organism>
<keyword evidence="2" id="KW-1185">Reference proteome</keyword>
<sequence length="98" mass="11255">MSNAAAEVLFAQLLHFDQRPPGETLHAFHIHLSQKDLRFLMIVYMVMENAVLDIMNDLPQDQHVPHDKVSTLTIVQMAIEHEYVAVHEEKLERAARVA</sequence>
<dbReference type="EMBL" id="JAAMPI010001363">
    <property type="protein sequence ID" value="KAF4625504.1"/>
    <property type="molecule type" value="Genomic_DNA"/>
</dbReference>
<proteinExistence type="predicted"/>
<evidence type="ECO:0000313" key="2">
    <source>
        <dbReference type="Proteomes" id="UP000566819"/>
    </source>
</evidence>
<dbReference type="Proteomes" id="UP000566819">
    <property type="component" value="Unassembled WGS sequence"/>
</dbReference>
<dbReference type="AlphaFoldDB" id="A0A8H4R8D3"/>
<name>A0A8H4R8D3_9HELO</name>